<evidence type="ECO:0000256" key="2">
    <source>
        <dbReference type="ARBA" id="ARBA00037999"/>
    </source>
</evidence>
<dbReference type="InterPro" id="IPR015422">
    <property type="entry name" value="PyrdxlP-dep_Trfase_small"/>
</dbReference>
<dbReference type="EMBL" id="MFCV01000047">
    <property type="protein sequence ID" value="OGE30435.1"/>
    <property type="molecule type" value="Genomic_DNA"/>
</dbReference>
<dbReference type="Gene3D" id="3.90.1150.10">
    <property type="entry name" value="Aspartate Aminotransferase, domain 1"/>
    <property type="match status" value="1"/>
</dbReference>
<evidence type="ECO:0000256" key="5">
    <source>
        <dbReference type="RuleBase" id="RU004508"/>
    </source>
</evidence>
<dbReference type="Proteomes" id="UP000176902">
    <property type="component" value="Unassembled WGS sequence"/>
</dbReference>
<keyword evidence="1 4" id="KW-0663">Pyridoxal phosphate</keyword>
<evidence type="ECO:0000313" key="7">
    <source>
        <dbReference type="Proteomes" id="UP000176902"/>
    </source>
</evidence>
<dbReference type="PANTHER" id="PTHR30244:SF39">
    <property type="entry name" value="BLR3650 PROTEIN"/>
    <property type="match status" value="1"/>
</dbReference>
<evidence type="ECO:0000256" key="3">
    <source>
        <dbReference type="PIRSR" id="PIRSR000390-1"/>
    </source>
</evidence>
<reference evidence="6 7" key="1">
    <citation type="journal article" date="2016" name="Nat. Commun.">
        <title>Thousands of microbial genomes shed light on interconnected biogeochemical processes in an aquifer system.</title>
        <authorList>
            <person name="Anantharaman K."/>
            <person name="Brown C.T."/>
            <person name="Hug L.A."/>
            <person name="Sharon I."/>
            <person name="Castelle C.J."/>
            <person name="Probst A.J."/>
            <person name="Thomas B.C."/>
            <person name="Singh A."/>
            <person name="Wilkins M.J."/>
            <person name="Karaoz U."/>
            <person name="Brodie E.L."/>
            <person name="Williams K.H."/>
            <person name="Hubbard S.S."/>
            <person name="Banfield J.F."/>
        </authorList>
    </citation>
    <scope>NUCLEOTIDE SEQUENCE [LARGE SCALE GENOMIC DNA]</scope>
</reference>
<dbReference type="SUPFAM" id="SSF53383">
    <property type="entry name" value="PLP-dependent transferases"/>
    <property type="match status" value="1"/>
</dbReference>
<comment type="caution">
    <text evidence="6">The sequence shown here is derived from an EMBL/GenBank/DDBJ whole genome shotgun (WGS) entry which is preliminary data.</text>
</comment>
<dbReference type="PIRSF" id="PIRSF000390">
    <property type="entry name" value="PLP_StrS"/>
    <property type="match status" value="1"/>
</dbReference>
<dbReference type="FunFam" id="3.40.640.10:FF:000089">
    <property type="entry name" value="Aminotransferase, DegT/DnrJ/EryC1/StrS family"/>
    <property type="match status" value="1"/>
</dbReference>
<dbReference type="InterPro" id="IPR000653">
    <property type="entry name" value="DegT/StrS_aminotransferase"/>
</dbReference>
<dbReference type="Pfam" id="PF01041">
    <property type="entry name" value="DegT_DnrJ_EryC1"/>
    <property type="match status" value="1"/>
</dbReference>
<dbReference type="STRING" id="1797768.A3C59_00415"/>
<evidence type="ECO:0000313" key="6">
    <source>
        <dbReference type="EMBL" id="OGE30435.1"/>
    </source>
</evidence>
<feature type="modified residue" description="N6-(pyridoxal phosphate)lysine" evidence="4">
    <location>
        <position position="182"/>
    </location>
</feature>
<organism evidence="6 7">
    <name type="scientific">Candidatus Daviesbacteria bacterium RIFCSPHIGHO2_02_FULL_36_13</name>
    <dbReference type="NCBI Taxonomy" id="1797768"/>
    <lineage>
        <taxon>Bacteria</taxon>
        <taxon>Candidatus Daviesiibacteriota</taxon>
    </lineage>
</organism>
<sequence>MKKIQIAKPYILDEDIKNVVEVLKSGQLALGPKLKEFEDKFAKYVGVKYACAVSSGTAALHLGVRALGLKAGDEVITTPFSFVSSANCLIYEDVKPIFVDIEEVTFNIDPKLVEKAITKRTKAILPVHIFGQSAEMDPIFKIAKKYKLKILEDACESLGAKYEGKMVGITGDIGTFAFYPNKQMTTGEGGMIVTNSKKLYELCDSMRNQGRANTKDWLLHERLGYNYRMDDMSAALGITQLKKLNWMIEQKRKIASWYDKELKNIPGIEVPRIGLNRTHSYFVYVIRVKQGKRNLLMNKLTKKGIQTKPYLPAIHLQPFMKELFGFKRGDYPITERISEETLALPLYIGLKKKDIEFIVKEIKYELDS</sequence>
<dbReference type="Gene3D" id="3.40.640.10">
    <property type="entry name" value="Type I PLP-dependent aspartate aminotransferase-like (Major domain)"/>
    <property type="match status" value="1"/>
</dbReference>
<dbReference type="PANTHER" id="PTHR30244">
    <property type="entry name" value="TRANSAMINASE"/>
    <property type="match status" value="1"/>
</dbReference>
<dbReference type="InterPro" id="IPR015424">
    <property type="entry name" value="PyrdxlP-dep_Trfase"/>
</dbReference>
<evidence type="ECO:0000256" key="4">
    <source>
        <dbReference type="PIRSR" id="PIRSR000390-2"/>
    </source>
</evidence>
<dbReference type="GO" id="GO:0030170">
    <property type="term" value="F:pyridoxal phosphate binding"/>
    <property type="evidence" value="ECO:0007669"/>
    <property type="project" value="UniProtKB-ARBA"/>
</dbReference>
<accession>A0A1F5JPA6</accession>
<dbReference type="CDD" id="cd00616">
    <property type="entry name" value="AHBA_syn"/>
    <property type="match status" value="1"/>
</dbReference>
<comment type="similarity">
    <text evidence="2 5">Belongs to the DegT/DnrJ/EryC1 family.</text>
</comment>
<protein>
    <submittedName>
        <fullName evidence="6">Polysaccharide biosynthesis protein</fullName>
    </submittedName>
</protein>
<gene>
    <name evidence="6" type="ORF">A3C59_00415</name>
</gene>
<proteinExistence type="inferred from homology"/>
<name>A0A1F5JPA6_9BACT</name>
<feature type="active site" description="Proton acceptor" evidence="3">
    <location>
        <position position="182"/>
    </location>
</feature>
<dbReference type="GO" id="GO:0008483">
    <property type="term" value="F:transaminase activity"/>
    <property type="evidence" value="ECO:0007669"/>
    <property type="project" value="TreeGrafter"/>
</dbReference>
<dbReference type="InterPro" id="IPR015421">
    <property type="entry name" value="PyrdxlP-dep_Trfase_major"/>
</dbReference>
<dbReference type="GO" id="GO:0000271">
    <property type="term" value="P:polysaccharide biosynthetic process"/>
    <property type="evidence" value="ECO:0007669"/>
    <property type="project" value="TreeGrafter"/>
</dbReference>
<evidence type="ECO:0000256" key="1">
    <source>
        <dbReference type="ARBA" id="ARBA00022898"/>
    </source>
</evidence>
<dbReference type="AlphaFoldDB" id="A0A1F5JPA6"/>